<feature type="region of interest" description="Disordered" evidence="1">
    <location>
        <begin position="262"/>
        <end position="413"/>
    </location>
</feature>
<keyword evidence="3" id="KW-1185">Reference proteome</keyword>
<organism evidence="2 3">
    <name type="scientific">Stegodyphus mimosarum</name>
    <name type="common">African social velvet spider</name>
    <dbReference type="NCBI Taxonomy" id="407821"/>
    <lineage>
        <taxon>Eukaryota</taxon>
        <taxon>Metazoa</taxon>
        <taxon>Ecdysozoa</taxon>
        <taxon>Arthropoda</taxon>
        <taxon>Chelicerata</taxon>
        <taxon>Arachnida</taxon>
        <taxon>Araneae</taxon>
        <taxon>Araneomorphae</taxon>
        <taxon>Entelegynae</taxon>
        <taxon>Eresoidea</taxon>
        <taxon>Eresidae</taxon>
        <taxon>Stegodyphus</taxon>
    </lineage>
</organism>
<dbReference type="EMBL" id="KK117984">
    <property type="protein sequence ID" value="KFM71907.1"/>
    <property type="molecule type" value="Genomic_DNA"/>
</dbReference>
<accession>A0A087U3G8</accession>
<feature type="compositionally biased region" description="Polar residues" evidence="1">
    <location>
        <begin position="571"/>
        <end position="581"/>
    </location>
</feature>
<feature type="compositionally biased region" description="Polar residues" evidence="1">
    <location>
        <begin position="262"/>
        <end position="315"/>
    </location>
</feature>
<dbReference type="OrthoDB" id="6436697at2759"/>
<feature type="compositionally biased region" description="Basic residues" evidence="1">
    <location>
        <begin position="393"/>
        <end position="409"/>
    </location>
</feature>
<evidence type="ECO:0000313" key="2">
    <source>
        <dbReference type="EMBL" id="KFM71907.1"/>
    </source>
</evidence>
<proteinExistence type="predicted"/>
<protein>
    <submittedName>
        <fullName evidence="2">Uncharacterized protein</fullName>
    </submittedName>
</protein>
<feature type="compositionally biased region" description="Polar residues" evidence="1">
    <location>
        <begin position="330"/>
        <end position="351"/>
    </location>
</feature>
<sequence>MEKLENSHSPIILPGKQITIRKLSPAVQQNSVQLPNSKDKCELPQVLTKNKQITILPINPTNQQNRQKFAPQLAQPVRVQQMLLQPQQGKRKPVQKNSSKIQMTPLLAGKNIRPQITITQPTSTHSNVHSQKLHHLIHNAPKTNDIIENIVNEVSASSPTKQTSDSPSMQLTDRNQASTTATHLQMQNVQQNLQNCKNASTSLSESVKTHTVSLPQSLASLTNTLNPTLQISSHDPEQSTVPDLLPQKSLFHQNSALQGVPSVSSLQTQISHNTVQPSRSVSKSPQLSKTESPVSQMNVQIASNMKSSTQPQTKFSVSQTTSPSQTATQHLHNSVQSSFQQTMVSQSNVHHTQQKQHNEQPVSFSSHLHSSSPRLSLSSSHQPQNTSQNQHNAPRKRKSVNKQPSKKSQHQLSLMTQNSALQPQAAEAAQQFLHSQLSDHHLSENHFPNFSHHMSNSDFQAFSNFSSHKQVSHIQHPQPLHPLQHSQEHSLPAHLQHMSHLYPMLPHSTGSPSLPDIQPPAPRAWPVPQPSVSSLHPYSQSSPYYSSGQESSQFSFQPSSFPLPPSSVPSNLIQSDCNVNAGSEGDKSSRINSSDL</sequence>
<evidence type="ECO:0000256" key="1">
    <source>
        <dbReference type="SAM" id="MobiDB-lite"/>
    </source>
</evidence>
<feature type="region of interest" description="Disordered" evidence="1">
    <location>
        <begin position="502"/>
        <end position="596"/>
    </location>
</feature>
<feature type="compositionally biased region" description="Low complexity" evidence="1">
    <location>
        <begin position="360"/>
        <end position="384"/>
    </location>
</feature>
<dbReference type="AlphaFoldDB" id="A0A087U3G8"/>
<feature type="compositionally biased region" description="Pro residues" evidence="1">
    <location>
        <begin position="517"/>
        <end position="529"/>
    </location>
</feature>
<feature type="region of interest" description="Disordered" evidence="1">
    <location>
        <begin position="155"/>
        <end position="177"/>
    </location>
</feature>
<feature type="compositionally biased region" description="Low complexity" evidence="1">
    <location>
        <begin position="316"/>
        <end position="329"/>
    </location>
</feature>
<dbReference type="Proteomes" id="UP000054359">
    <property type="component" value="Unassembled WGS sequence"/>
</dbReference>
<feature type="non-terminal residue" evidence="2">
    <location>
        <position position="596"/>
    </location>
</feature>
<reference evidence="2 3" key="1">
    <citation type="submission" date="2013-11" db="EMBL/GenBank/DDBJ databases">
        <title>Genome sequencing of Stegodyphus mimosarum.</title>
        <authorList>
            <person name="Bechsgaard J."/>
        </authorList>
    </citation>
    <scope>NUCLEOTIDE SEQUENCE [LARGE SCALE GENOMIC DNA]</scope>
</reference>
<feature type="compositionally biased region" description="Low complexity" evidence="1">
    <location>
        <begin position="530"/>
        <end position="560"/>
    </location>
</feature>
<gene>
    <name evidence="2" type="ORF">X975_12908</name>
</gene>
<evidence type="ECO:0000313" key="3">
    <source>
        <dbReference type="Proteomes" id="UP000054359"/>
    </source>
</evidence>
<name>A0A087U3G8_STEMI</name>